<keyword evidence="4" id="KW-0560">Oxidoreductase</keyword>
<protein>
    <submittedName>
        <fullName evidence="6">Pyridine nucleotide-disulphide oxidoreductase</fullName>
    </submittedName>
</protein>
<dbReference type="Proteomes" id="UP000198862">
    <property type="component" value="Unassembled WGS sequence"/>
</dbReference>
<dbReference type="EMBL" id="FOLO01000005">
    <property type="protein sequence ID" value="SFC14505.1"/>
    <property type="molecule type" value="Genomic_DNA"/>
</dbReference>
<evidence type="ECO:0000256" key="4">
    <source>
        <dbReference type="ARBA" id="ARBA00023002"/>
    </source>
</evidence>
<sequence>MTTKNKKYDICIIGSGAGGSPVAYTLAKAGYTVAVVEKGKWYNESDFSKDEQLSRHDIFKSKFKDERHVLEEPNKDGIWSKDTTSQF</sequence>
<keyword evidence="3" id="KW-0274">FAD</keyword>
<evidence type="ECO:0000256" key="2">
    <source>
        <dbReference type="ARBA" id="ARBA00022630"/>
    </source>
</evidence>
<organism evidence="6 7">
    <name type="scientific">Pseudoalteromonas denitrificans DSM 6059</name>
    <dbReference type="NCBI Taxonomy" id="1123010"/>
    <lineage>
        <taxon>Bacteria</taxon>
        <taxon>Pseudomonadati</taxon>
        <taxon>Pseudomonadota</taxon>
        <taxon>Gammaproteobacteria</taxon>
        <taxon>Alteromonadales</taxon>
        <taxon>Pseudoalteromonadaceae</taxon>
        <taxon>Pseudoalteromonas</taxon>
    </lineage>
</organism>
<dbReference type="RefSeq" id="WP_245763757.1">
    <property type="nucleotide sequence ID" value="NZ_FOLO01000005.1"/>
</dbReference>
<feature type="domain" description="FAD dependent oxidoreductase" evidence="5">
    <location>
        <begin position="9"/>
        <end position="41"/>
    </location>
</feature>
<accession>A0A1I1GSP7</accession>
<keyword evidence="7" id="KW-1185">Reference proteome</keyword>
<evidence type="ECO:0000313" key="6">
    <source>
        <dbReference type="EMBL" id="SFC14505.1"/>
    </source>
</evidence>
<dbReference type="InterPro" id="IPR036188">
    <property type="entry name" value="FAD/NAD-bd_sf"/>
</dbReference>
<dbReference type="InterPro" id="IPR006076">
    <property type="entry name" value="FAD-dep_OxRdtase"/>
</dbReference>
<keyword evidence="2" id="KW-0285">Flavoprotein</keyword>
<gene>
    <name evidence="6" type="ORF">SAMN02745724_01015</name>
</gene>
<dbReference type="Pfam" id="PF01266">
    <property type="entry name" value="DAO"/>
    <property type="match status" value="1"/>
</dbReference>
<dbReference type="PANTHER" id="PTHR46056:SF12">
    <property type="entry name" value="LONG-CHAIN-ALCOHOL OXIDASE"/>
    <property type="match status" value="1"/>
</dbReference>
<dbReference type="SUPFAM" id="SSF51905">
    <property type="entry name" value="FAD/NAD(P)-binding domain"/>
    <property type="match status" value="1"/>
</dbReference>
<evidence type="ECO:0000256" key="3">
    <source>
        <dbReference type="ARBA" id="ARBA00022827"/>
    </source>
</evidence>
<evidence type="ECO:0000256" key="1">
    <source>
        <dbReference type="ARBA" id="ARBA00010790"/>
    </source>
</evidence>
<comment type="similarity">
    <text evidence="1">Belongs to the GMC oxidoreductase family.</text>
</comment>
<dbReference type="GO" id="GO:0016491">
    <property type="term" value="F:oxidoreductase activity"/>
    <property type="evidence" value="ECO:0007669"/>
    <property type="project" value="UniProtKB-KW"/>
</dbReference>
<evidence type="ECO:0000259" key="5">
    <source>
        <dbReference type="Pfam" id="PF01266"/>
    </source>
</evidence>
<proteinExistence type="inferred from homology"/>
<dbReference type="PANTHER" id="PTHR46056">
    <property type="entry name" value="LONG-CHAIN-ALCOHOL OXIDASE"/>
    <property type="match status" value="1"/>
</dbReference>
<dbReference type="STRING" id="1123010.SAMN02745724_01015"/>
<evidence type="ECO:0000313" key="7">
    <source>
        <dbReference type="Proteomes" id="UP000198862"/>
    </source>
</evidence>
<reference evidence="6 7" key="1">
    <citation type="submission" date="2016-10" db="EMBL/GenBank/DDBJ databases">
        <authorList>
            <person name="de Groot N.N."/>
        </authorList>
    </citation>
    <scope>NUCLEOTIDE SEQUENCE [LARGE SCALE GENOMIC DNA]</scope>
    <source>
        <strain evidence="6 7">DSM 6059</strain>
    </source>
</reference>
<dbReference type="Gene3D" id="3.50.50.60">
    <property type="entry name" value="FAD/NAD(P)-binding domain"/>
    <property type="match status" value="1"/>
</dbReference>
<dbReference type="AlphaFoldDB" id="A0A1I1GSP7"/>
<name>A0A1I1GSP7_9GAMM</name>